<dbReference type="Proteomes" id="UP000018211">
    <property type="component" value="Unassembled WGS sequence"/>
</dbReference>
<proteinExistence type="predicted"/>
<name>A0AAV2VJN6_9VIBR</name>
<comment type="caution">
    <text evidence="1">The sequence shown here is derived from an EMBL/GenBank/DDBJ whole genome shotgun (WGS) entry which is preliminary data.</text>
</comment>
<sequence length="49" mass="5742">MWASVGSEAEYNFIMIPIWFGRMTWSYIKYDRSLESVVCCSAPNCELQQ</sequence>
<evidence type="ECO:0000313" key="2">
    <source>
        <dbReference type="Proteomes" id="UP000018211"/>
    </source>
</evidence>
<dbReference type="AlphaFoldDB" id="A0AAV2VJN6"/>
<accession>A0AAV2VJN6</accession>
<evidence type="ECO:0000313" key="1">
    <source>
        <dbReference type="EMBL" id="CCO44891.1"/>
    </source>
</evidence>
<dbReference type="EMBL" id="CAOF01000033">
    <property type="protein sequence ID" value="CCO44891.1"/>
    <property type="molecule type" value="Genomic_DNA"/>
</dbReference>
<protein>
    <submittedName>
        <fullName evidence="1">Uncharacterized protein</fullName>
    </submittedName>
</protein>
<gene>
    <name evidence="1" type="ORF">VIBNISOn1_1280038</name>
</gene>
<organism evidence="1 2">
    <name type="scientific">Vibrio nigripulchritudo SOn1</name>
    <dbReference type="NCBI Taxonomy" id="1238450"/>
    <lineage>
        <taxon>Bacteria</taxon>
        <taxon>Pseudomonadati</taxon>
        <taxon>Pseudomonadota</taxon>
        <taxon>Gammaproteobacteria</taxon>
        <taxon>Vibrionales</taxon>
        <taxon>Vibrionaceae</taxon>
        <taxon>Vibrio</taxon>
    </lineage>
</organism>
<reference evidence="1 2" key="1">
    <citation type="journal article" date="2013" name="ISME J.">
        <title>Comparative genomics of pathogenic lineages of Vibrio nigripulchritudo identifies virulence-associated traits.</title>
        <authorList>
            <person name="Goudenege D."/>
            <person name="Labreuche Y."/>
            <person name="Krin E."/>
            <person name="Ansquer D."/>
            <person name="Mangenot S."/>
            <person name="Calteau A."/>
            <person name="Medigue C."/>
            <person name="Mazel D."/>
            <person name="Polz M.F."/>
            <person name="Le Roux F."/>
        </authorList>
    </citation>
    <scope>NUCLEOTIDE SEQUENCE [LARGE SCALE GENOMIC DNA]</scope>
    <source>
        <strain evidence="1 2">SOn1</strain>
    </source>
</reference>